<accession>A0A6N7XUB5</accession>
<feature type="transmembrane region" description="Helical" evidence="1">
    <location>
        <begin position="177"/>
        <end position="200"/>
    </location>
</feature>
<protein>
    <submittedName>
        <fullName evidence="2">ECF transporter S component</fullName>
    </submittedName>
</protein>
<keyword evidence="1" id="KW-0472">Membrane</keyword>
<feature type="transmembrane region" description="Helical" evidence="1">
    <location>
        <begin position="12"/>
        <end position="35"/>
    </location>
</feature>
<reference evidence="2 3" key="1">
    <citation type="submission" date="2019-09" db="EMBL/GenBank/DDBJ databases">
        <title>In-depth cultivation of the pig gut microbiome towards novel bacterial diversity and tailored functional studies.</title>
        <authorList>
            <person name="Wylensek D."/>
            <person name="Hitch T.C.A."/>
            <person name="Clavel T."/>
        </authorList>
    </citation>
    <scope>NUCLEOTIDE SEQUENCE [LARGE SCALE GENOMIC DNA]</scope>
    <source>
        <strain evidence="2 3">WCA3-693-APC-4?</strain>
    </source>
</reference>
<dbReference type="InterPro" id="IPR024529">
    <property type="entry name" value="ECF_trnsprt_substrate-spec"/>
</dbReference>
<evidence type="ECO:0000313" key="2">
    <source>
        <dbReference type="EMBL" id="MSU01023.1"/>
    </source>
</evidence>
<dbReference type="Pfam" id="PF12822">
    <property type="entry name" value="ECF_trnsprt"/>
    <property type="match status" value="1"/>
</dbReference>
<dbReference type="AlphaFoldDB" id="A0A6N7XUB5"/>
<dbReference type="GO" id="GO:0022857">
    <property type="term" value="F:transmembrane transporter activity"/>
    <property type="evidence" value="ECO:0007669"/>
    <property type="project" value="InterPro"/>
</dbReference>
<feature type="transmembrane region" description="Helical" evidence="1">
    <location>
        <begin position="47"/>
        <end position="72"/>
    </location>
</feature>
<keyword evidence="1" id="KW-1133">Transmembrane helix</keyword>
<dbReference type="RefSeq" id="WP_154439442.1">
    <property type="nucleotide sequence ID" value="NZ_VUNQ01000010.1"/>
</dbReference>
<gene>
    <name evidence="2" type="ORF">FYJ83_06030</name>
</gene>
<name>A0A6N7XUB5_9FIRM</name>
<feature type="transmembrane region" description="Helical" evidence="1">
    <location>
        <begin position="220"/>
        <end position="245"/>
    </location>
</feature>
<evidence type="ECO:0000256" key="1">
    <source>
        <dbReference type="SAM" id="Phobius"/>
    </source>
</evidence>
<dbReference type="Proteomes" id="UP000469523">
    <property type="component" value="Unassembled WGS sequence"/>
</dbReference>
<feature type="transmembrane region" description="Helical" evidence="1">
    <location>
        <begin position="119"/>
        <end position="140"/>
    </location>
</feature>
<evidence type="ECO:0000313" key="3">
    <source>
        <dbReference type="Proteomes" id="UP000469523"/>
    </source>
</evidence>
<keyword evidence="3" id="KW-1185">Reference proteome</keyword>
<keyword evidence="1" id="KW-0812">Transmembrane</keyword>
<feature type="transmembrane region" description="Helical" evidence="1">
    <location>
        <begin position="84"/>
        <end position="107"/>
    </location>
</feature>
<sequence length="249" mass="26901">MEKEKRFTVRKMTIIGVLGAISAVLGMTPLGFIPVGPTRATIMHIPVIIGALMEGPVVGGFVGLIFGIFSIFQAITNPTPVSFVFLNPIVSVLPRVLIGIVSSYVYNRLKKIGKEKTKILLYLILTGIISYLSYGIYINIKNQSSIWLSLMNIGLIALTLIIIYFTATKLKDRALDIIISTTIGTLTNTVGVLTMIYIFYAERFVGAIGGDINTARKVILGIGVANGLPETIIGIIIVTSVVGALKSRR</sequence>
<comment type="caution">
    <text evidence="2">The sequence shown here is derived from an EMBL/GenBank/DDBJ whole genome shotgun (WGS) entry which is preliminary data.</text>
</comment>
<organism evidence="2 3">
    <name type="scientific">Tissierella pigra</name>
    <dbReference type="NCBI Taxonomy" id="2607614"/>
    <lineage>
        <taxon>Bacteria</taxon>
        <taxon>Bacillati</taxon>
        <taxon>Bacillota</taxon>
        <taxon>Tissierellia</taxon>
        <taxon>Tissierellales</taxon>
        <taxon>Tissierellaceae</taxon>
        <taxon>Tissierella</taxon>
    </lineage>
</organism>
<dbReference type="Gene3D" id="1.10.1760.20">
    <property type="match status" value="1"/>
</dbReference>
<feature type="transmembrane region" description="Helical" evidence="1">
    <location>
        <begin position="146"/>
        <end position="165"/>
    </location>
</feature>
<dbReference type="EMBL" id="VUNQ01000010">
    <property type="protein sequence ID" value="MSU01023.1"/>
    <property type="molecule type" value="Genomic_DNA"/>
</dbReference>
<proteinExistence type="predicted"/>